<dbReference type="Gene3D" id="1.10.630.10">
    <property type="entry name" value="Cytochrome P450"/>
    <property type="match status" value="1"/>
</dbReference>
<keyword evidence="11" id="KW-1185">Reference proteome</keyword>
<evidence type="ECO:0000256" key="4">
    <source>
        <dbReference type="ARBA" id="ARBA00023002"/>
    </source>
</evidence>
<dbReference type="InterPro" id="IPR036396">
    <property type="entry name" value="Cyt_P450_sf"/>
</dbReference>
<dbReference type="InterPro" id="IPR001128">
    <property type="entry name" value="Cyt_P450"/>
</dbReference>
<dbReference type="GO" id="GO:0016705">
    <property type="term" value="F:oxidoreductase activity, acting on paired donors, with incorporation or reduction of molecular oxygen"/>
    <property type="evidence" value="ECO:0007669"/>
    <property type="project" value="InterPro"/>
</dbReference>
<evidence type="ECO:0000256" key="3">
    <source>
        <dbReference type="ARBA" id="ARBA00022723"/>
    </source>
</evidence>
<dbReference type="PANTHER" id="PTHR24286:SF384">
    <property type="entry name" value="P450, PUTATIVE (EUROFUNG)-RELATED"/>
    <property type="match status" value="1"/>
</dbReference>
<accession>A0A8T0H0S9</accession>
<dbReference type="GO" id="GO:0004497">
    <property type="term" value="F:monooxygenase activity"/>
    <property type="evidence" value="ECO:0007669"/>
    <property type="project" value="UniProtKB-KW"/>
</dbReference>
<name>A0A8T0H0S9_CERPU</name>
<dbReference type="InterPro" id="IPR002401">
    <property type="entry name" value="Cyt_P450_E_grp-I"/>
</dbReference>
<evidence type="ECO:0000256" key="8">
    <source>
        <dbReference type="RuleBase" id="RU000461"/>
    </source>
</evidence>
<dbReference type="OrthoDB" id="1372046at2759"/>
<evidence type="ECO:0000256" key="6">
    <source>
        <dbReference type="ARBA" id="ARBA00023033"/>
    </source>
</evidence>
<feature type="binding site" description="axial binding residue" evidence="7">
    <location>
        <position position="441"/>
    </location>
    <ligand>
        <name>heme</name>
        <dbReference type="ChEBI" id="CHEBI:30413"/>
    </ligand>
    <ligandPart>
        <name>Fe</name>
        <dbReference type="ChEBI" id="CHEBI:18248"/>
    </ligandPart>
</feature>
<evidence type="ECO:0000256" key="7">
    <source>
        <dbReference type="PIRSR" id="PIRSR602401-1"/>
    </source>
</evidence>
<keyword evidence="9" id="KW-0472">Membrane</keyword>
<dbReference type="GO" id="GO:0005506">
    <property type="term" value="F:iron ion binding"/>
    <property type="evidence" value="ECO:0007669"/>
    <property type="project" value="InterPro"/>
</dbReference>
<dbReference type="InterPro" id="IPR017972">
    <property type="entry name" value="Cyt_P450_CS"/>
</dbReference>
<feature type="transmembrane region" description="Helical" evidence="9">
    <location>
        <begin position="19"/>
        <end position="36"/>
    </location>
</feature>
<evidence type="ECO:0000256" key="5">
    <source>
        <dbReference type="ARBA" id="ARBA00023004"/>
    </source>
</evidence>
<evidence type="ECO:0000313" key="11">
    <source>
        <dbReference type="Proteomes" id="UP000822688"/>
    </source>
</evidence>
<dbReference type="SUPFAM" id="SSF48264">
    <property type="entry name" value="Cytochrome P450"/>
    <property type="match status" value="1"/>
</dbReference>
<evidence type="ECO:0000256" key="1">
    <source>
        <dbReference type="ARBA" id="ARBA00010617"/>
    </source>
</evidence>
<keyword evidence="4 8" id="KW-0560">Oxidoreductase</keyword>
<dbReference type="GO" id="GO:0020037">
    <property type="term" value="F:heme binding"/>
    <property type="evidence" value="ECO:0007669"/>
    <property type="project" value="InterPro"/>
</dbReference>
<keyword evidence="5 7" id="KW-0408">Iron</keyword>
<dbReference type="EMBL" id="CM026429">
    <property type="protein sequence ID" value="KAG0563658.1"/>
    <property type="molecule type" value="Genomic_DNA"/>
</dbReference>
<protein>
    <recommendedName>
        <fullName evidence="12">Cytochrome P450</fullName>
    </recommendedName>
</protein>
<proteinExistence type="inferred from homology"/>
<dbReference type="PANTHER" id="PTHR24286">
    <property type="entry name" value="CYTOCHROME P450 26"/>
    <property type="match status" value="1"/>
</dbReference>
<dbReference type="GO" id="GO:0016125">
    <property type="term" value="P:sterol metabolic process"/>
    <property type="evidence" value="ECO:0007669"/>
    <property type="project" value="TreeGrafter"/>
</dbReference>
<evidence type="ECO:0000256" key="9">
    <source>
        <dbReference type="SAM" id="Phobius"/>
    </source>
</evidence>
<dbReference type="Proteomes" id="UP000822688">
    <property type="component" value="Chromosome 8"/>
</dbReference>
<gene>
    <name evidence="10" type="ORF">KC19_8G048900</name>
</gene>
<keyword evidence="9" id="KW-1133">Transmembrane helix</keyword>
<comment type="similarity">
    <text evidence="1 8">Belongs to the cytochrome P450 family.</text>
</comment>
<dbReference type="CDD" id="cd11043">
    <property type="entry name" value="CYP90-like"/>
    <property type="match status" value="1"/>
</dbReference>
<organism evidence="10 11">
    <name type="scientific">Ceratodon purpureus</name>
    <name type="common">Fire moss</name>
    <name type="synonym">Dicranum purpureum</name>
    <dbReference type="NCBI Taxonomy" id="3225"/>
    <lineage>
        <taxon>Eukaryota</taxon>
        <taxon>Viridiplantae</taxon>
        <taxon>Streptophyta</taxon>
        <taxon>Embryophyta</taxon>
        <taxon>Bryophyta</taxon>
        <taxon>Bryophytina</taxon>
        <taxon>Bryopsida</taxon>
        <taxon>Dicranidae</taxon>
        <taxon>Pseudoditrichales</taxon>
        <taxon>Ditrichaceae</taxon>
        <taxon>Ceratodon</taxon>
    </lineage>
</organism>
<dbReference type="PRINTS" id="PR00463">
    <property type="entry name" value="EP450I"/>
</dbReference>
<keyword evidence="6 8" id="KW-0503">Monooxygenase</keyword>
<evidence type="ECO:0000313" key="10">
    <source>
        <dbReference type="EMBL" id="KAG0563658.1"/>
    </source>
</evidence>
<comment type="caution">
    <text evidence="10">The sequence shown here is derived from an EMBL/GenBank/DDBJ whole genome shotgun (WGS) entry which is preliminary data.</text>
</comment>
<keyword evidence="3 7" id="KW-0479">Metal-binding</keyword>
<evidence type="ECO:0000256" key="2">
    <source>
        <dbReference type="ARBA" id="ARBA00022617"/>
    </source>
</evidence>
<comment type="cofactor">
    <cofactor evidence="7">
        <name>heme</name>
        <dbReference type="ChEBI" id="CHEBI:30413"/>
    </cofactor>
</comment>
<keyword evidence="2 7" id="KW-0349">Heme</keyword>
<reference evidence="10" key="1">
    <citation type="submission" date="2020-06" db="EMBL/GenBank/DDBJ databases">
        <title>WGS assembly of Ceratodon purpureus strain R40.</title>
        <authorList>
            <person name="Carey S.B."/>
            <person name="Jenkins J."/>
            <person name="Shu S."/>
            <person name="Lovell J.T."/>
            <person name="Sreedasyam A."/>
            <person name="Maumus F."/>
            <person name="Tiley G.P."/>
            <person name="Fernandez-Pozo N."/>
            <person name="Barry K."/>
            <person name="Chen C."/>
            <person name="Wang M."/>
            <person name="Lipzen A."/>
            <person name="Daum C."/>
            <person name="Saski C.A."/>
            <person name="Payton A.C."/>
            <person name="Mcbreen J.C."/>
            <person name="Conrad R.E."/>
            <person name="Kollar L.M."/>
            <person name="Olsson S."/>
            <person name="Huttunen S."/>
            <person name="Landis J.B."/>
            <person name="Wickett N.J."/>
            <person name="Johnson M.G."/>
            <person name="Rensing S.A."/>
            <person name="Grimwood J."/>
            <person name="Schmutz J."/>
            <person name="Mcdaniel S.F."/>
        </authorList>
    </citation>
    <scope>NUCLEOTIDE SEQUENCE</scope>
    <source>
        <strain evidence="10">R40</strain>
    </source>
</reference>
<dbReference type="PROSITE" id="PS00086">
    <property type="entry name" value="CYTOCHROME_P450"/>
    <property type="match status" value="1"/>
</dbReference>
<dbReference type="PRINTS" id="PR00385">
    <property type="entry name" value="P450"/>
</dbReference>
<dbReference type="Pfam" id="PF00067">
    <property type="entry name" value="p450"/>
    <property type="match status" value="1"/>
</dbReference>
<evidence type="ECO:0008006" key="12">
    <source>
        <dbReference type="Google" id="ProtNLM"/>
    </source>
</evidence>
<dbReference type="FunFam" id="1.10.630.10:FF:000022">
    <property type="entry name" value="Taxadiene 5-alpha hydroxylase"/>
    <property type="match status" value="1"/>
</dbReference>
<keyword evidence="9" id="KW-0812">Transmembrane</keyword>
<sequence>MKMEGIIGQVEQLAGKTEWAAVGVALVAVVVGLVLWKCSSGLKRVTPPVPPGSLGWPVLGETLELLSAKRANIADQFYKARVAKYGEVFKTHLFLDPVVSVGGADGNKFLFSNENKLVQNSWPPSMIKILGKDTIINQVGERHRKLRRIFTSNFFNPEGIALYVSRMDAITRDHIAKHWEGKDSILGVPTVREFTYSVAADIFMSLRETDPRYRALSQTMEDVIQGVLQVPINLPGTVYHKGWVGRGNMNAILDTLISERKQELEQGKASSKKDLLTMMLTTPNEDGIMLNDDQMKDNVNNMLFAGHETSSSTMAVALKYLYLNPECLKKVLQEQREIAKDKNGAPLDYSDTRKMKYTWQVVQETLRLQPPVQQAFRTALQNFQYAGYTILKGWKVSWASDRSHLDPKYFPNPEKFDPSRFEGSGPPPYVYIPFGGGPHICLGNEFARTVIMVFLHHIVLNFEWKLVDPDETICIDPLPIFSKSLALQIQKRPQVPNSYGRHLLIDP</sequence>
<dbReference type="AlphaFoldDB" id="A0A8T0H0S9"/>